<name>A0A5A5TAC4_9CHLR</name>
<evidence type="ECO:0000313" key="1">
    <source>
        <dbReference type="EMBL" id="GCF07963.1"/>
    </source>
</evidence>
<evidence type="ECO:0008006" key="3">
    <source>
        <dbReference type="Google" id="ProtNLM"/>
    </source>
</evidence>
<proteinExistence type="predicted"/>
<dbReference type="Proteomes" id="UP000322530">
    <property type="component" value="Unassembled WGS sequence"/>
</dbReference>
<dbReference type="AlphaFoldDB" id="A0A5A5TAC4"/>
<reference evidence="1 2" key="1">
    <citation type="submission" date="2019-01" db="EMBL/GenBank/DDBJ databases">
        <title>Draft genome sequence of Dictyobacter sp. Uno17.</title>
        <authorList>
            <person name="Wang C.M."/>
            <person name="Zheng Y."/>
            <person name="Sakai Y."/>
            <person name="Abe K."/>
            <person name="Yokota A."/>
            <person name="Yabe S."/>
        </authorList>
    </citation>
    <scope>NUCLEOTIDE SEQUENCE [LARGE SCALE GENOMIC DNA]</scope>
    <source>
        <strain evidence="1 2">Uno17</strain>
    </source>
</reference>
<gene>
    <name evidence="1" type="ORF">KDI_15270</name>
</gene>
<sequence>MSTTNALTENEVRQFVTTWFHKLDIHTPLEDFLSMVADESIEFRFPEVTVTDQAGLIDWYNRVTHSFFDEVHETKELTITPESNRAKVDLLTHWQASTWDAPAARSQRIEFLAQQTWYVVRSNKTGQPVVSSYLVNSFDPVGDSAALPVK</sequence>
<accession>A0A5A5TAC4</accession>
<evidence type="ECO:0000313" key="2">
    <source>
        <dbReference type="Proteomes" id="UP000322530"/>
    </source>
</evidence>
<organism evidence="1 2">
    <name type="scientific">Dictyobacter arantiisoli</name>
    <dbReference type="NCBI Taxonomy" id="2014874"/>
    <lineage>
        <taxon>Bacteria</taxon>
        <taxon>Bacillati</taxon>
        <taxon>Chloroflexota</taxon>
        <taxon>Ktedonobacteria</taxon>
        <taxon>Ktedonobacterales</taxon>
        <taxon>Dictyobacteraceae</taxon>
        <taxon>Dictyobacter</taxon>
    </lineage>
</organism>
<protein>
    <recommendedName>
        <fullName evidence="3">SnoaL-like domain-containing protein</fullName>
    </recommendedName>
</protein>
<dbReference type="EMBL" id="BIXY01000016">
    <property type="protein sequence ID" value="GCF07963.1"/>
    <property type="molecule type" value="Genomic_DNA"/>
</dbReference>
<dbReference type="RefSeq" id="WP_149400964.1">
    <property type="nucleotide sequence ID" value="NZ_BIXY01000016.1"/>
</dbReference>
<dbReference type="OrthoDB" id="1254615at2"/>
<keyword evidence="2" id="KW-1185">Reference proteome</keyword>
<comment type="caution">
    <text evidence="1">The sequence shown here is derived from an EMBL/GenBank/DDBJ whole genome shotgun (WGS) entry which is preliminary data.</text>
</comment>